<keyword evidence="7" id="KW-1185">Reference proteome</keyword>
<dbReference type="InterPro" id="IPR052598">
    <property type="entry name" value="IgSF_CEA-related"/>
</dbReference>
<reference evidence="6 7" key="1">
    <citation type="submission" date="2021-06" db="EMBL/GenBank/DDBJ databases">
        <authorList>
            <person name="Palmer J.M."/>
        </authorList>
    </citation>
    <scope>NUCLEOTIDE SEQUENCE [LARGE SCALE GENOMIC DNA]</scope>
    <source>
        <strain evidence="6 7">AS_MEX2019</strain>
        <tissue evidence="6">Muscle</tissue>
    </source>
</reference>
<name>A0ABV0Z2H5_9TELE</name>
<comment type="caution">
    <text evidence="6">The sequence shown here is derived from an EMBL/GenBank/DDBJ whole genome shotgun (WGS) entry which is preliminary data.</text>
</comment>
<dbReference type="Gene3D" id="2.60.40.10">
    <property type="entry name" value="Immunoglobulins"/>
    <property type="match status" value="4"/>
</dbReference>
<feature type="domain" description="Ig-like" evidence="5">
    <location>
        <begin position="203"/>
        <end position="278"/>
    </location>
</feature>
<dbReference type="EMBL" id="JAHRIP010048418">
    <property type="protein sequence ID" value="MEQ2299733.1"/>
    <property type="molecule type" value="Genomic_DNA"/>
</dbReference>
<evidence type="ECO:0000256" key="3">
    <source>
        <dbReference type="ARBA" id="ARBA00023180"/>
    </source>
</evidence>
<dbReference type="SMART" id="SM00409">
    <property type="entry name" value="IG"/>
    <property type="match status" value="4"/>
</dbReference>
<keyword evidence="1" id="KW-0732">Signal</keyword>
<dbReference type="Proteomes" id="UP001469553">
    <property type="component" value="Unassembled WGS sequence"/>
</dbReference>
<dbReference type="SMART" id="SM00408">
    <property type="entry name" value="IGc2"/>
    <property type="match status" value="3"/>
</dbReference>
<evidence type="ECO:0000313" key="7">
    <source>
        <dbReference type="Proteomes" id="UP001469553"/>
    </source>
</evidence>
<dbReference type="PROSITE" id="PS50835">
    <property type="entry name" value="IG_LIKE"/>
    <property type="match status" value="3"/>
</dbReference>
<dbReference type="SUPFAM" id="SSF48726">
    <property type="entry name" value="Immunoglobulin"/>
    <property type="match status" value="4"/>
</dbReference>
<keyword evidence="2" id="KW-1015">Disulfide bond</keyword>
<proteinExistence type="predicted"/>
<sequence>MSEYMTPPLTEDKGGEYICMAINSITGKHSNASVLLTVIGPIKSVQIDTSQPHALENYSYNLTCRTVTFWPVDRYDAGLYQCMATNAVGNVTSKDYMLHVNFGPEEPTIYGPDFGETERDAVFICSATSVPPSTYTWWFNDSLVANTSEFRAGPLSLNMSGTYTCMAHNNVTRKNITNSTMLTVIEAIESVMIQSNTTPINYENITLTCHIVGPFDTIYWMKDNMQLNLNASETDSFMYNFEKNMMHFTPLTINSNGTYQCVATNRAAHHKSPHYALIVNYGPLNVNISGPESAKVGASVSLTCSAVSQPECNFTWFLNNQSTPVGKGSILKFNASESQTGKYHCTATNSVTNITMEQSKTFAIADHASASYIPNKGALLLMGLYSFFAHLLFL</sequence>
<dbReference type="CDD" id="cd00096">
    <property type="entry name" value="Ig"/>
    <property type="match status" value="2"/>
</dbReference>
<dbReference type="PANTHER" id="PTHR44337">
    <property type="entry name" value="CARCINOEMBRYONIC ANTIGEN-RELATED CELL ADHESION MOLECULE 8"/>
    <property type="match status" value="1"/>
</dbReference>
<evidence type="ECO:0000259" key="5">
    <source>
        <dbReference type="PROSITE" id="PS50835"/>
    </source>
</evidence>
<dbReference type="InterPro" id="IPR003598">
    <property type="entry name" value="Ig_sub2"/>
</dbReference>
<organism evidence="6 7">
    <name type="scientific">Ameca splendens</name>
    <dbReference type="NCBI Taxonomy" id="208324"/>
    <lineage>
        <taxon>Eukaryota</taxon>
        <taxon>Metazoa</taxon>
        <taxon>Chordata</taxon>
        <taxon>Craniata</taxon>
        <taxon>Vertebrata</taxon>
        <taxon>Euteleostomi</taxon>
        <taxon>Actinopterygii</taxon>
        <taxon>Neopterygii</taxon>
        <taxon>Teleostei</taxon>
        <taxon>Neoteleostei</taxon>
        <taxon>Acanthomorphata</taxon>
        <taxon>Ovalentaria</taxon>
        <taxon>Atherinomorphae</taxon>
        <taxon>Cyprinodontiformes</taxon>
        <taxon>Goodeidae</taxon>
        <taxon>Ameca</taxon>
    </lineage>
</organism>
<accession>A0ABV0Z2H5</accession>
<keyword evidence="3" id="KW-0325">Glycoprotein</keyword>
<feature type="domain" description="Ig-like" evidence="5">
    <location>
        <begin position="107"/>
        <end position="183"/>
    </location>
</feature>
<keyword evidence="4" id="KW-0393">Immunoglobulin domain</keyword>
<feature type="domain" description="Ig-like" evidence="5">
    <location>
        <begin position="283"/>
        <end position="363"/>
    </location>
</feature>
<dbReference type="InterPro" id="IPR003599">
    <property type="entry name" value="Ig_sub"/>
</dbReference>
<protein>
    <recommendedName>
        <fullName evidence="5">Ig-like domain-containing protein</fullName>
    </recommendedName>
</protein>
<dbReference type="Pfam" id="PF13927">
    <property type="entry name" value="Ig_3"/>
    <property type="match status" value="2"/>
</dbReference>
<dbReference type="InterPro" id="IPR036179">
    <property type="entry name" value="Ig-like_dom_sf"/>
</dbReference>
<evidence type="ECO:0000256" key="4">
    <source>
        <dbReference type="ARBA" id="ARBA00023319"/>
    </source>
</evidence>
<evidence type="ECO:0000313" key="6">
    <source>
        <dbReference type="EMBL" id="MEQ2299733.1"/>
    </source>
</evidence>
<dbReference type="PANTHER" id="PTHR44337:SF20">
    <property type="entry name" value="CARCINOEMBRYONIC ANTIGEN-RELATED CELL ADHESION MOLECULE 5-RELATED"/>
    <property type="match status" value="1"/>
</dbReference>
<evidence type="ECO:0000256" key="2">
    <source>
        <dbReference type="ARBA" id="ARBA00023157"/>
    </source>
</evidence>
<dbReference type="InterPro" id="IPR013783">
    <property type="entry name" value="Ig-like_fold"/>
</dbReference>
<dbReference type="Pfam" id="PF13895">
    <property type="entry name" value="Ig_2"/>
    <property type="match status" value="1"/>
</dbReference>
<dbReference type="InterPro" id="IPR007110">
    <property type="entry name" value="Ig-like_dom"/>
</dbReference>
<gene>
    <name evidence="6" type="ORF">AMECASPLE_018117</name>
</gene>
<evidence type="ECO:0000256" key="1">
    <source>
        <dbReference type="ARBA" id="ARBA00022729"/>
    </source>
</evidence>